<name>A0A4R2RNC2_9BACL</name>
<keyword evidence="4 5" id="KW-0472">Membrane</keyword>
<keyword evidence="8" id="KW-1185">Reference proteome</keyword>
<evidence type="ECO:0000256" key="2">
    <source>
        <dbReference type="ARBA" id="ARBA00022692"/>
    </source>
</evidence>
<feature type="transmembrane region" description="Helical" evidence="5">
    <location>
        <begin position="78"/>
        <end position="98"/>
    </location>
</feature>
<evidence type="ECO:0000313" key="8">
    <source>
        <dbReference type="Proteomes" id="UP000294746"/>
    </source>
</evidence>
<dbReference type="AlphaFoldDB" id="A0A4R2RNC2"/>
<dbReference type="SMART" id="SM00752">
    <property type="entry name" value="HTTM"/>
    <property type="match status" value="1"/>
</dbReference>
<keyword evidence="2 5" id="KW-0812">Transmembrane</keyword>
<evidence type="ECO:0000256" key="3">
    <source>
        <dbReference type="ARBA" id="ARBA00022989"/>
    </source>
</evidence>
<dbReference type="EMBL" id="SLXV01000032">
    <property type="protein sequence ID" value="TCP65530.1"/>
    <property type="molecule type" value="Genomic_DNA"/>
</dbReference>
<keyword evidence="3 5" id="KW-1133">Transmembrane helix</keyword>
<dbReference type="InterPro" id="IPR052964">
    <property type="entry name" value="Sporulation_signal_mat"/>
</dbReference>
<feature type="transmembrane region" description="Helical" evidence="5">
    <location>
        <begin position="165"/>
        <end position="187"/>
    </location>
</feature>
<evidence type="ECO:0000256" key="5">
    <source>
        <dbReference type="SAM" id="Phobius"/>
    </source>
</evidence>
<feature type="transmembrane region" description="Helical" evidence="5">
    <location>
        <begin position="228"/>
        <end position="249"/>
    </location>
</feature>
<protein>
    <submittedName>
        <fullName evidence="7">Antimicrobial peptide system SdpB family protein</fullName>
    </submittedName>
</protein>
<dbReference type="OrthoDB" id="1260738at2"/>
<dbReference type="InterPro" id="IPR011020">
    <property type="entry name" value="HTTM-like"/>
</dbReference>
<evidence type="ECO:0000256" key="1">
    <source>
        <dbReference type="ARBA" id="ARBA00004127"/>
    </source>
</evidence>
<feature type="domain" description="HTTM-like" evidence="6">
    <location>
        <begin position="20"/>
        <end position="293"/>
    </location>
</feature>
<dbReference type="RefSeq" id="WP_131849329.1">
    <property type="nucleotide sequence ID" value="NZ_SLXV01000032.1"/>
</dbReference>
<organism evidence="7 8">
    <name type="scientific">Baia soyae</name>
    <dbReference type="NCBI Taxonomy" id="1544746"/>
    <lineage>
        <taxon>Bacteria</taxon>
        <taxon>Bacillati</taxon>
        <taxon>Bacillota</taxon>
        <taxon>Bacilli</taxon>
        <taxon>Bacillales</taxon>
        <taxon>Thermoactinomycetaceae</taxon>
        <taxon>Baia</taxon>
    </lineage>
</organism>
<comment type="caution">
    <text evidence="7">The sequence shown here is derived from an EMBL/GenBank/DDBJ whole genome shotgun (WGS) entry which is preliminary data.</text>
</comment>
<gene>
    <name evidence="7" type="ORF">EDD57_1328</name>
</gene>
<evidence type="ECO:0000259" key="6">
    <source>
        <dbReference type="SMART" id="SM00752"/>
    </source>
</evidence>
<dbReference type="PANTHER" id="PTHR39535:SF2">
    <property type="entry name" value="HTTM DOMAIN-CONTAINING PROTEIN"/>
    <property type="match status" value="1"/>
</dbReference>
<sequence>MTLEGSSTLRQRFHQLFYNEKFLIGASLARISFGFIMLYYYLIHYTQRYFIWSYDGIFNEYLSDKESFSLYNFSTSSMYFDVIYHVSILITILYLCGYKTRITSILFFITTYSILQRNFLVADGGDNLVINILFFLMFANTYAYFSFDSAKWRAQSDRRNNLFHLVMALIHNIAIVACVVQLCILYLTAGFYQLMGESWNSGVAIYYIFQVDEYANPFIRDLIINHDIFIFVGNYFSILIKISFPFLLFNRYTKYLAVIGIAFFHIGIAIGMGLVTFSLIMLTSDLLIISDQDFRWMRSKWMSILSRFKNMSMIRK</sequence>
<dbReference type="PANTHER" id="PTHR39535">
    <property type="entry name" value="SPORULATION-DELAYING PROTEIN SDPB"/>
    <property type="match status" value="1"/>
</dbReference>
<dbReference type="GO" id="GO:0012505">
    <property type="term" value="C:endomembrane system"/>
    <property type="evidence" value="ECO:0007669"/>
    <property type="project" value="UniProtKB-SubCell"/>
</dbReference>
<feature type="transmembrane region" description="Helical" evidence="5">
    <location>
        <begin position="128"/>
        <end position="145"/>
    </location>
</feature>
<evidence type="ECO:0000256" key="4">
    <source>
        <dbReference type="ARBA" id="ARBA00023136"/>
    </source>
</evidence>
<evidence type="ECO:0000313" key="7">
    <source>
        <dbReference type="EMBL" id="TCP65530.1"/>
    </source>
</evidence>
<proteinExistence type="predicted"/>
<feature type="transmembrane region" description="Helical" evidence="5">
    <location>
        <begin position="105"/>
        <end position="122"/>
    </location>
</feature>
<accession>A0A4R2RNC2</accession>
<dbReference type="Proteomes" id="UP000294746">
    <property type="component" value="Unassembled WGS sequence"/>
</dbReference>
<reference evidence="7 8" key="1">
    <citation type="submission" date="2019-03" db="EMBL/GenBank/DDBJ databases">
        <title>Genomic Encyclopedia of Type Strains, Phase IV (KMG-IV): sequencing the most valuable type-strain genomes for metagenomic binning, comparative biology and taxonomic classification.</title>
        <authorList>
            <person name="Goeker M."/>
        </authorList>
    </citation>
    <scope>NUCLEOTIDE SEQUENCE [LARGE SCALE GENOMIC DNA]</scope>
    <source>
        <strain evidence="7 8">DSM 46831</strain>
    </source>
</reference>
<feature type="transmembrane region" description="Helical" evidence="5">
    <location>
        <begin position="255"/>
        <end position="288"/>
    </location>
</feature>
<feature type="transmembrane region" description="Helical" evidence="5">
    <location>
        <begin position="21"/>
        <end position="42"/>
    </location>
</feature>
<comment type="subcellular location">
    <subcellularLocation>
        <location evidence="1">Endomembrane system</location>
        <topology evidence="1">Multi-pass membrane protein</topology>
    </subcellularLocation>
</comment>